<accession>A0A454TU10</accession>
<dbReference type="InterPro" id="IPR013785">
    <property type="entry name" value="Aldolase_TIM"/>
</dbReference>
<dbReference type="GO" id="GO:1904047">
    <property type="term" value="F:S-adenosyl-L-methionine binding"/>
    <property type="evidence" value="ECO:0007669"/>
    <property type="project" value="UniProtKB-UniRule"/>
</dbReference>
<dbReference type="PROSITE" id="PS01305">
    <property type="entry name" value="MOAA_NIFB_PQQE"/>
    <property type="match status" value="1"/>
</dbReference>
<dbReference type="SFLD" id="SFLDS00029">
    <property type="entry name" value="Radical_SAM"/>
    <property type="match status" value="1"/>
</dbReference>
<reference evidence="14 15" key="1">
    <citation type="submission" date="2018-10" db="EMBL/GenBank/DDBJ databases">
        <title>Draft Genome Sequence of Ralstonia pseudosolanacearum (R. solanacearum phylotype I) Strain Tg03 Isolated from Luffa cylindrica in China.</title>
        <authorList>
            <person name="Yuan G.-Q."/>
            <person name="Li Q.-Q."/>
            <person name="Zhang Y.-W."/>
        </authorList>
    </citation>
    <scope>NUCLEOTIDE SEQUENCE [LARGE SCALE GENOMIC DNA]</scope>
    <source>
        <strain evidence="14 15">Tg03</strain>
    </source>
</reference>
<keyword evidence="8 12" id="KW-0342">GTP-binding</keyword>
<dbReference type="InterPro" id="IPR040064">
    <property type="entry name" value="MoaA-like"/>
</dbReference>
<feature type="binding site" evidence="12">
    <location>
        <position position="266"/>
    </location>
    <ligand>
        <name>[4Fe-4S] cluster</name>
        <dbReference type="ChEBI" id="CHEBI:49883"/>
        <label>2</label>
        <note>4Fe-4S-substrate</note>
    </ligand>
</feature>
<keyword evidence="3 12" id="KW-0949">S-adenosyl-L-methionine</keyword>
<keyword evidence="5 12" id="KW-0547">Nucleotide-binding</keyword>
<evidence type="ECO:0000256" key="8">
    <source>
        <dbReference type="ARBA" id="ARBA00023134"/>
    </source>
</evidence>
<dbReference type="InterPro" id="IPR050105">
    <property type="entry name" value="MoCo_biosynth_MoaA/MoaC"/>
</dbReference>
<comment type="subunit">
    <text evidence="12">Monomer and homodimer.</text>
</comment>
<dbReference type="OrthoDB" id="9763993at2"/>
<evidence type="ECO:0000256" key="10">
    <source>
        <dbReference type="ARBA" id="ARBA00023239"/>
    </source>
</evidence>
<evidence type="ECO:0000256" key="6">
    <source>
        <dbReference type="ARBA" id="ARBA00023004"/>
    </source>
</evidence>
<dbReference type="PROSITE" id="PS51918">
    <property type="entry name" value="RADICAL_SAM"/>
    <property type="match status" value="1"/>
</dbReference>
<evidence type="ECO:0000256" key="1">
    <source>
        <dbReference type="ARBA" id="ARBA00012167"/>
    </source>
</evidence>
<evidence type="ECO:0000256" key="9">
    <source>
        <dbReference type="ARBA" id="ARBA00023150"/>
    </source>
</evidence>
<dbReference type="InterPro" id="IPR000385">
    <property type="entry name" value="MoaA_NifB_PqqE_Fe-S-bd_CS"/>
</dbReference>
<dbReference type="InterPro" id="IPR013483">
    <property type="entry name" value="MoaA"/>
</dbReference>
<name>A0A454TU10_9RALS</name>
<dbReference type="GO" id="GO:0046872">
    <property type="term" value="F:metal ion binding"/>
    <property type="evidence" value="ECO:0007669"/>
    <property type="project" value="UniProtKB-KW"/>
</dbReference>
<dbReference type="SFLD" id="SFLDG01067">
    <property type="entry name" value="SPASM/twitch_domain_containing"/>
    <property type="match status" value="1"/>
</dbReference>
<comment type="catalytic activity">
    <reaction evidence="11 12">
        <text>GTP + AH2 + S-adenosyl-L-methionine = (8S)-3',8-cyclo-7,8-dihydroguanosine 5'-triphosphate + 5'-deoxyadenosine + L-methionine + A + H(+)</text>
        <dbReference type="Rhea" id="RHEA:49576"/>
        <dbReference type="ChEBI" id="CHEBI:13193"/>
        <dbReference type="ChEBI" id="CHEBI:15378"/>
        <dbReference type="ChEBI" id="CHEBI:17319"/>
        <dbReference type="ChEBI" id="CHEBI:17499"/>
        <dbReference type="ChEBI" id="CHEBI:37565"/>
        <dbReference type="ChEBI" id="CHEBI:57844"/>
        <dbReference type="ChEBI" id="CHEBI:59789"/>
        <dbReference type="ChEBI" id="CHEBI:131766"/>
        <dbReference type="EC" id="4.1.99.22"/>
    </reaction>
</comment>
<evidence type="ECO:0000256" key="7">
    <source>
        <dbReference type="ARBA" id="ARBA00023014"/>
    </source>
</evidence>
<dbReference type="Gene3D" id="3.20.20.70">
    <property type="entry name" value="Aldolase class I"/>
    <property type="match status" value="1"/>
</dbReference>
<comment type="cofactor">
    <cofactor evidence="12">
        <name>[4Fe-4S] cluster</name>
        <dbReference type="ChEBI" id="CHEBI:49883"/>
    </cofactor>
    <text evidence="12">Binds 2 [4Fe-4S] clusters. Binds 1 [4Fe-4S] cluster coordinated with 3 cysteines and an exchangeable S-adenosyl-L-methionine and 1 [4Fe-4S] cluster coordinated with 3 cysteines and the GTP-derived substrate.</text>
</comment>
<dbReference type="EC" id="4.1.99.22" evidence="1 12"/>
<proteinExistence type="inferred from homology"/>
<feature type="binding site" evidence="12">
    <location>
        <begin position="271"/>
        <end position="273"/>
    </location>
    <ligand>
        <name>GTP</name>
        <dbReference type="ChEBI" id="CHEBI:37565"/>
    </ligand>
</feature>
<keyword evidence="7 12" id="KW-0411">Iron-sulfur</keyword>
<dbReference type="HAMAP" id="MF_01225_B">
    <property type="entry name" value="MoaA_B"/>
    <property type="match status" value="1"/>
</dbReference>
<feature type="binding site" evidence="12">
    <location>
        <position position="283"/>
    </location>
    <ligand>
        <name>[4Fe-4S] cluster</name>
        <dbReference type="ChEBI" id="CHEBI:49883"/>
        <label>2</label>
        <note>4Fe-4S-substrate</note>
    </ligand>
</feature>
<dbReference type="CDD" id="cd21117">
    <property type="entry name" value="Twitch_MoaA"/>
    <property type="match status" value="1"/>
</dbReference>
<evidence type="ECO:0000256" key="5">
    <source>
        <dbReference type="ARBA" id="ARBA00022741"/>
    </source>
</evidence>
<feature type="binding site" evidence="12">
    <location>
        <position position="133"/>
    </location>
    <ligand>
        <name>S-adenosyl-L-methionine</name>
        <dbReference type="ChEBI" id="CHEBI:59789"/>
    </ligand>
</feature>
<organism evidence="14 15">
    <name type="scientific">Ralstonia pseudosolanacearum</name>
    <dbReference type="NCBI Taxonomy" id="1310165"/>
    <lineage>
        <taxon>Bacteria</taxon>
        <taxon>Pseudomonadati</taxon>
        <taxon>Pseudomonadota</taxon>
        <taxon>Betaproteobacteria</taxon>
        <taxon>Burkholderiales</taxon>
        <taxon>Burkholderiaceae</taxon>
        <taxon>Ralstonia</taxon>
        <taxon>Ralstonia solanacearum species complex</taxon>
    </lineage>
</organism>
<dbReference type="SUPFAM" id="SSF102114">
    <property type="entry name" value="Radical SAM enzymes"/>
    <property type="match status" value="1"/>
</dbReference>
<comment type="similarity">
    <text evidence="12">Belongs to the radical SAM superfamily. MoaA family.</text>
</comment>
<evidence type="ECO:0000256" key="11">
    <source>
        <dbReference type="ARBA" id="ARBA00048697"/>
    </source>
</evidence>
<evidence type="ECO:0000313" key="14">
    <source>
        <dbReference type="EMBL" id="RNM08275.1"/>
    </source>
</evidence>
<evidence type="ECO:0000256" key="2">
    <source>
        <dbReference type="ARBA" id="ARBA00022485"/>
    </source>
</evidence>
<dbReference type="PANTHER" id="PTHR22960:SF0">
    <property type="entry name" value="MOLYBDENUM COFACTOR BIOSYNTHESIS PROTEIN 1"/>
    <property type="match status" value="1"/>
</dbReference>
<comment type="caution">
    <text evidence="14">The sequence shown here is derived from an EMBL/GenBank/DDBJ whole genome shotgun (WGS) entry which is preliminary data.</text>
</comment>
<dbReference type="Proteomes" id="UP000271222">
    <property type="component" value="Unassembled WGS sequence"/>
</dbReference>
<feature type="binding site" evidence="12">
    <location>
        <position position="33"/>
    </location>
    <ligand>
        <name>[4Fe-4S] cluster</name>
        <dbReference type="ChEBI" id="CHEBI:49883"/>
        <label>1</label>
        <note>4Fe-4S-S-AdoMet</note>
    </ligand>
</feature>
<feature type="binding site" evidence="12">
    <location>
        <position position="109"/>
    </location>
    <ligand>
        <name>GTP</name>
        <dbReference type="ChEBI" id="CHEBI:37565"/>
    </ligand>
</feature>
<keyword evidence="9 12" id="KW-0501">Molybdenum cofactor biosynthesis</keyword>
<feature type="binding site" evidence="12">
    <location>
        <position position="79"/>
    </location>
    <ligand>
        <name>S-adenosyl-L-methionine</name>
        <dbReference type="ChEBI" id="CHEBI:59789"/>
    </ligand>
</feature>
<feature type="binding site" evidence="12">
    <location>
        <position position="40"/>
    </location>
    <ligand>
        <name>[4Fe-4S] cluster</name>
        <dbReference type="ChEBI" id="CHEBI:49883"/>
        <label>1</label>
        <note>4Fe-4S-S-AdoMet</note>
    </ligand>
</feature>
<feature type="binding site" evidence="12">
    <location>
        <position position="169"/>
    </location>
    <ligand>
        <name>GTP</name>
        <dbReference type="ChEBI" id="CHEBI:37565"/>
    </ligand>
</feature>
<comment type="pathway">
    <text evidence="12">Cofactor biosynthesis; molybdopterin biosynthesis.</text>
</comment>
<comment type="function">
    <text evidence="12">Catalyzes the cyclization of GTP to (8S)-3',8-cyclo-7,8-dihydroguanosine 5'-triphosphate.</text>
</comment>
<feature type="binding site" evidence="12">
    <location>
        <position position="269"/>
    </location>
    <ligand>
        <name>[4Fe-4S] cluster</name>
        <dbReference type="ChEBI" id="CHEBI:49883"/>
        <label>2</label>
        <note>4Fe-4S-substrate</note>
    </ligand>
</feature>
<dbReference type="Pfam" id="PF06463">
    <property type="entry name" value="Mob_synth_C"/>
    <property type="match status" value="1"/>
</dbReference>
<dbReference type="SMART" id="SM00729">
    <property type="entry name" value="Elp3"/>
    <property type="match status" value="1"/>
</dbReference>
<dbReference type="GO" id="GO:0061799">
    <property type="term" value="F:cyclic pyranopterin monophosphate synthase activity"/>
    <property type="evidence" value="ECO:0007669"/>
    <property type="project" value="TreeGrafter"/>
</dbReference>
<feature type="binding site" evidence="12">
    <location>
        <position position="26"/>
    </location>
    <ligand>
        <name>GTP</name>
        <dbReference type="ChEBI" id="CHEBI:37565"/>
    </ligand>
</feature>
<dbReference type="GO" id="GO:0005525">
    <property type="term" value="F:GTP binding"/>
    <property type="evidence" value="ECO:0007669"/>
    <property type="project" value="UniProtKB-UniRule"/>
</dbReference>
<evidence type="ECO:0000256" key="12">
    <source>
        <dbReference type="HAMAP-Rule" id="MF_01225"/>
    </source>
</evidence>
<dbReference type="SFLD" id="SFLDG01383">
    <property type="entry name" value="cyclic_pyranopterin_phosphate"/>
    <property type="match status" value="1"/>
</dbReference>
<dbReference type="SFLD" id="SFLDG01386">
    <property type="entry name" value="main_SPASM_domain-containing"/>
    <property type="match status" value="1"/>
</dbReference>
<dbReference type="InterPro" id="IPR058240">
    <property type="entry name" value="rSAM_sf"/>
</dbReference>
<gene>
    <name evidence="12 14" type="primary">moaA</name>
    <name evidence="14" type="ORF">EGA29_08820</name>
</gene>
<dbReference type="NCBIfam" id="NF001199">
    <property type="entry name" value="PRK00164.2-1"/>
    <property type="match status" value="1"/>
</dbReference>
<evidence type="ECO:0000313" key="15">
    <source>
        <dbReference type="Proteomes" id="UP000271222"/>
    </source>
</evidence>
<feature type="domain" description="Radical SAM core" evidence="13">
    <location>
        <begin position="17"/>
        <end position="243"/>
    </location>
</feature>
<dbReference type="GO" id="GO:0061798">
    <property type="term" value="F:GTP 3',8'-cyclase activity"/>
    <property type="evidence" value="ECO:0007669"/>
    <property type="project" value="UniProtKB-UniRule"/>
</dbReference>
<feature type="binding site" evidence="12">
    <location>
        <position position="37"/>
    </location>
    <ligand>
        <name>[4Fe-4S] cluster</name>
        <dbReference type="ChEBI" id="CHEBI:49883"/>
        <label>1</label>
        <note>4Fe-4S-S-AdoMet</note>
    </ligand>
</feature>
<feature type="binding site" evidence="12">
    <location>
        <position position="203"/>
    </location>
    <ligand>
        <name>S-adenosyl-L-methionine</name>
        <dbReference type="ChEBI" id="CHEBI:59789"/>
    </ligand>
</feature>
<dbReference type="CDD" id="cd01335">
    <property type="entry name" value="Radical_SAM"/>
    <property type="match status" value="1"/>
</dbReference>
<evidence type="ECO:0000259" key="13">
    <source>
        <dbReference type="PROSITE" id="PS51918"/>
    </source>
</evidence>
<keyword evidence="2 12" id="KW-0004">4Fe-4S</keyword>
<dbReference type="RefSeq" id="WP_058907642.1">
    <property type="nucleotide sequence ID" value="NZ_AP029012.1"/>
</dbReference>
<dbReference type="InterPro" id="IPR007197">
    <property type="entry name" value="rSAM"/>
</dbReference>
<keyword evidence="6 12" id="KW-0408">Iron</keyword>
<dbReference type="PANTHER" id="PTHR22960">
    <property type="entry name" value="MOLYBDOPTERIN COFACTOR SYNTHESIS PROTEIN A"/>
    <property type="match status" value="1"/>
</dbReference>
<evidence type="ECO:0000256" key="3">
    <source>
        <dbReference type="ARBA" id="ARBA00022691"/>
    </source>
</evidence>
<keyword evidence="10 12" id="KW-0456">Lyase</keyword>
<dbReference type="InterPro" id="IPR010505">
    <property type="entry name" value="MoaA_twitch"/>
</dbReference>
<dbReference type="AlphaFoldDB" id="A0A454TU10"/>
<evidence type="ECO:0000256" key="4">
    <source>
        <dbReference type="ARBA" id="ARBA00022723"/>
    </source>
</evidence>
<feature type="binding site" evidence="12">
    <location>
        <position position="75"/>
    </location>
    <ligand>
        <name>GTP</name>
        <dbReference type="ChEBI" id="CHEBI:37565"/>
    </ligand>
</feature>
<feature type="binding site" evidence="12">
    <location>
        <position position="39"/>
    </location>
    <ligand>
        <name>S-adenosyl-L-methionine</name>
        <dbReference type="ChEBI" id="CHEBI:59789"/>
    </ligand>
</feature>
<dbReference type="EMBL" id="RJTL01000011">
    <property type="protein sequence ID" value="RNM08275.1"/>
    <property type="molecule type" value="Genomic_DNA"/>
</dbReference>
<keyword evidence="4 12" id="KW-0479">Metal-binding</keyword>
<dbReference type="Pfam" id="PF04055">
    <property type="entry name" value="Radical_SAM"/>
    <property type="match status" value="1"/>
</dbReference>
<dbReference type="InterPro" id="IPR006638">
    <property type="entry name" value="Elp3/MiaA/NifB-like_rSAM"/>
</dbReference>
<dbReference type="NCBIfam" id="TIGR02666">
    <property type="entry name" value="moaA"/>
    <property type="match status" value="1"/>
</dbReference>
<dbReference type="GO" id="GO:0006777">
    <property type="term" value="P:Mo-molybdopterin cofactor biosynthetic process"/>
    <property type="evidence" value="ECO:0007669"/>
    <property type="project" value="UniProtKB-UniRule"/>
</dbReference>
<dbReference type="GO" id="GO:0051539">
    <property type="term" value="F:4 iron, 4 sulfur cluster binding"/>
    <property type="evidence" value="ECO:0007669"/>
    <property type="project" value="UniProtKB-UniRule"/>
</dbReference>
<dbReference type="UniPathway" id="UPA00344"/>
<protein>
    <recommendedName>
        <fullName evidence="1 12">GTP 3',8-cyclase</fullName>
        <ecNumber evidence="1 12">4.1.99.22</ecNumber>
    </recommendedName>
    <alternativeName>
        <fullName evidence="12">Molybdenum cofactor biosynthesis protein A</fullName>
    </alternativeName>
</protein>
<sequence>MLMLADPGLAHPALTDPFGRTVRYLRLSVTDRCNLRCVYCMSEDMTFHARPDLLSMDEFDRIARAFIRQGVRKLRITGGEPLVRKDVLDLFRSLSDCLRDGSLDELTLTTNGTRLAHHADALAAAGVRRINVSLDTLDAQRFRQLTRGGSLQAVLDGLDAAQAAGLAVKLNAVALRGVTEHEIHNLIDFAHGRGMVLTLIETMPLGDTGVDRMDQFLGLDTLRRKIETRWTLTDLPARTGGPARYVRVAETGGTLGFITPLTHHFCDDCNRVRVTATGMLYTCLGHENGVDLKAALHTANSDADLSAAITSAIARKPKGHDFSIGPRSMPIALVRHMSATGG</sequence>